<dbReference type="PANTHER" id="PTHR30514">
    <property type="entry name" value="GLUCOKINASE"/>
    <property type="match status" value="1"/>
</dbReference>
<dbReference type="InterPro" id="IPR009057">
    <property type="entry name" value="Homeodomain-like_sf"/>
</dbReference>
<dbReference type="EMBL" id="ADKX01000043">
    <property type="protein sequence ID" value="EFW03799.1"/>
    <property type="molecule type" value="Genomic_DNA"/>
</dbReference>
<dbReference type="GO" id="GO:1901135">
    <property type="term" value="P:carbohydrate derivative metabolic process"/>
    <property type="evidence" value="ECO:0007669"/>
    <property type="project" value="InterPro"/>
</dbReference>
<proteinExistence type="predicted"/>
<dbReference type="Pfam" id="PF01418">
    <property type="entry name" value="HTH_6"/>
    <property type="match status" value="1"/>
</dbReference>
<feature type="domain" description="HTH rpiR-type" evidence="1">
    <location>
        <begin position="4"/>
        <end position="80"/>
    </location>
</feature>
<name>E7GDZ6_9FIRM</name>
<comment type="caution">
    <text evidence="2">The sequence shown here is derived from an EMBL/GenBank/DDBJ whole genome shotgun (WGS) entry which is preliminary data.</text>
</comment>
<dbReference type="InterPro" id="IPR036388">
    <property type="entry name" value="WH-like_DNA-bd_sf"/>
</dbReference>
<evidence type="ECO:0000259" key="1">
    <source>
        <dbReference type="PROSITE" id="PS51071"/>
    </source>
</evidence>
<dbReference type="InterPro" id="IPR046348">
    <property type="entry name" value="SIS_dom_sf"/>
</dbReference>
<dbReference type="GO" id="GO:0097367">
    <property type="term" value="F:carbohydrate derivative binding"/>
    <property type="evidence" value="ECO:0007669"/>
    <property type="project" value="InterPro"/>
</dbReference>
<keyword evidence="3" id="KW-1185">Reference proteome</keyword>
<dbReference type="RefSeq" id="WP_008790076.1">
    <property type="nucleotide sequence ID" value="NZ_AKCB01000001.1"/>
</dbReference>
<dbReference type="PROSITE" id="PS51071">
    <property type="entry name" value="HTH_RPIR"/>
    <property type="match status" value="1"/>
</dbReference>
<evidence type="ECO:0000313" key="3">
    <source>
        <dbReference type="Proteomes" id="UP000003157"/>
    </source>
</evidence>
<organism evidence="2 3">
    <name type="scientific">Coprobacillus cateniformis</name>
    <dbReference type="NCBI Taxonomy" id="100884"/>
    <lineage>
        <taxon>Bacteria</taxon>
        <taxon>Bacillati</taxon>
        <taxon>Bacillota</taxon>
        <taxon>Erysipelotrichia</taxon>
        <taxon>Erysipelotrichales</taxon>
        <taxon>Coprobacillaceae</taxon>
        <taxon>Coprobacillus</taxon>
    </lineage>
</organism>
<dbReference type="InterPro" id="IPR047640">
    <property type="entry name" value="RpiR-like"/>
</dbReference>
<dbReference type="AlphaFoldDB" id="E7GDZ6"/>
<dbReference type="InterPro" id="IPR000281">
    <property type="entry name" value="HTH_RpiR"/>
</dbReference>
<dbReference type="Gene3D" id="1.10.10.10">
    <property type="entry name" value="Winged helix-like DNA-binding domain superfamily/Winged helix DNA-binding domain"/>
    <property type="match status" value="1"/>
</dbReference>
<dbReference type="SUPFAM" id="SSF53697">
    <property type="entry name" value="SIS domain"/>
    <property type="match status" value="1"/>
</dbReference>
<gene>
    <name evidence="2" type="ORF">HMPREF9488_02989</name>
</gene>
<dbReference type="Proteomes" id="UP000003157">
    <property type="component" value="Unassembled WGS sequence"/>
</dbReference>
<dbReference type="eggNOG" id="COG1737">
    <property type="taxonomic scope" value="Bacteria"/>
</dbReference>
<dbReference type="PANTHER" id="PTHR30514:SF10">
    <property type="entry name" value="MURR_RPIR FAMILY TRANSCRIPTIONAL REGULATOR"/>
    <property type="match status" value="1"/>
</dbReference>
<sequence length="268" mass="31255">MFNLMIILLSTINSEPKDSNNYKIAKFIIENIHNLEEFTLTDFAQSCYVSNSSISRFCRDIGLRDFHALKNQIARFAIEHEHAKGKFNFKDFEAQSLSKSYILSVIDNLKTLYNSHIENDLEHLVEDIHAYKKVAAFGYMQSENVALNLQYDLQTNGKILFTCIKFIDQVDYINNADEETLIIIFSESGTYFDRVFQRTKPFKNLKMKPKIYMITSNFSISLPYIDAYVRYHSRNDFASHPYPLIIISDLICVQYTKILQEKNNKTAL</sequence>
<dbReference type="GO" id="GO:0003700">
    <property type="term" value="F:DNA-binding transcription factor activity"/>
    <property type="evidence" value="ECO:0007669"/>
    <property type="project" value="InterPro"/>
</dbReference>
<reference evidence="2 3" key="1">
    <citation type="submission" date="2010-12" db="EMBL/GenBank/DDBJ databases">
        <title>The Genome Sequence of Coprobacillus sp. strain 29_1.</title>
        <authorList>
            <consortium name="The Broad Institute Genome Sequencing Platform"/>
            <person name="Earl A."/>
            <person name="Ward D."/>
            <person name="Feldgarden M."/>
            <person name="Gevers D."/>
            <person name="Daigneault M."/>
            <person name="Sibley C.D."/>
            <person name="White A."/>
            <person name="Strauss J."/>
            <person name="Allen-Vercoe E."/>
            <person name="Young S.K."/>
            <person name="Zeng Q."/>
            <person name="Gargeya S."/>
            <person name="Fitzgerald M."/>
            <person name="Haas B."/>
            <person name="Abouelleil A."/>
            <person name="Alvarado L."/>
            <person name="Arachchi H.M."/>
            <person name="Berlin A."/>
            <person name="Brown A."/>
            <person name="Chapman S.B."/>
            <person name="Chen Z."/>
            <person name="Dunbar C."/>
            <person name="Freedman E."/>
            <person name="Gearin G."/>
            <person name="Gellesch M."/>
            <person name="Goldberg J."/>
            <person name="Griggs A."/>
            <person name="Gujja S."/>
            <person name="Heilman E."/>
            <person name="Heiman D."/>
            <person name="Howarth C."/>
            <person name="Larson L."/>
            <person name="Lui A."/>
            <person name="MacDonald P.J.P."/>
            <person name="Mehta T."/>
            <person name="Montmayeur A."/>
            <person name="Murphy C."/>
            <person name="Neiman D."/>
            <person name="Pearson M."/>
            <person name="Priest M."/>
            <person name="Roberts A."/>
            <person name="Saif S."/>
            <person name="Shea T."/>
            <person name="Shenoy N."/>
            <person name="Sisk P."/>
            <person name="Stolte C."/>
            <person name="Sykes S."/>
            <person name="White J."/>
            <person name="Yandava C."/>
            <person name="Nusbaum C."/>
            <person name="Birren B."/>
        </authorList>
    </citation>
    <scope>NUCLEOTIDE SEQUENCE [LARGE SCALE GENOMIC DNA]</scope>
    <source>
        <strain evidence="2 3">29_1</strain>
    </source>
</reference>
<dbReference type="STRING" id="100884.GCA_000269565_02557"/>
<dbReference type="HOGENOM" id="CLU_055769_6_1_9"/>
<dbReference type="GO" id="GO:0003677">
    <property type="term" value="F:DNA binding"/>
    <property type="evidence" value="ECO:0007669"/>
    <property type="project" value="InterPro"/>
</dbReference>
<accession>E7GDZ6</accession>
<dbReference type="Gene3D" id="3.40.50.10490">
    <property type="entry name" value="Glucose-6-phosphate isomerase like protein, domain 1"/>
    <property type="match status" value="1"/>
</dbReference>
<protein>
    <recommendedName>
        <fullName evidence="1">HTH rpiR-type domain-containing protein</fullName>
    </recommendedName>
</protein>
<dbReference type="GeneID" id="78230370"/>
<dbReference type="SUPFAM" id="SSF46689">
    <property type="entry name" value="Homeodomain-like"/>
    <property type="match status" value="1"/>
</dbReference>
<dbReference type="OrthoDB" id="3684496at2"/>
<evidence type="ECO:0000313" key="2">
    <source>
        <dbReference type="EMBL" id="EFW03799.1"/>
    </source>
</evidence>